<reference evidence="2 3" key="1">
    <citation type="submission" date="2019-05" db="EMBL/GenBank/DDBJ databases">
        <title>Another draft genome of Portunus trituberculatus and its Hox gene families provides insights of decapod evolution.</title>
        <authorList>
            <person name="Jeong J.-H."/>
            <person name="Song I."/>
            <person name="Kim S."/>
            <person name="Choi T."/>
            <person name="Kim D."/>
            <person name="Ryu S."/>
            <person name="Kim W."/>
        </authorList>
    </citation>
    <scope>NUCLEOTIDE SEQUENCE [LARGE SCALE GENOMIC DNA]</scope>
    <source>
        <tissue evidence="2">Muscle</tissue>
    </source>
</reference>
<evidence type="ECO:0000313" key="2">
    <source>
        <dbReference type="EMBL" id="MPC94971.1"/>
    </source>
</evidence>
<protein>
    <submittedName>
        <fullName evidence="2">Uncharacterized protein</fullName>
    </submittedName>
</protein>
<dbReference type="EMBL" id="VSRR010100489">
    <property type="protein sequence ID" value="MPC94971.1"/>
    <property type="molecule type" value="Genomic_DNA"/>
</dbReference>
<accession>A0A5B7JAR5</accession>
<comment type="caution">
    <text evidence="2">The sequence shown here is derived from an EMBL/GenBank/DDBJ whole genome shotgun (WGS) entry which is preliminary data.</text>
</comment>
<name>A0A5B7JAR5_PORTR</name>
<evidence type="ECO:0000313" key="3">
    <source>
        <dbReference type="Proteomes" id="UP000324222"/>
    </source>
</evidence>
<dbReference type="AlphaFoldDB" id="A0A5B7JAR5"/>
<dbReference type="Proteomes" id="UP000324222">
    <property type="component" value="Unassembled WGS sequence"/>
</dbReference>
<proteinExistence type="predicted"/>
<organism evidence="2 3">
    <name type="scientific">Portunus trituberculatus</name>
    <name type="common">Swimming crab</name>
    <name type="synonym">Neptunus trituberculatus</name>
    <dbReference type="NCBI Taxonomy" id="210409"/>
    <lineage>
        <taxon>Eukaryota</taxon>
        <taxon>Metazoa</taxon>
        <taxon>Ecdysozoa</taxon>
        <taxon>Arthropoda</taxon>
        <taxon>Crustacea</taxon>
        <taxon>Multicrustacea</taxon>
        <taxon>Malacostraca</taxon>
        <taxon>Eumalacostraca</taxon>
        <taxon>Eucarida</taxon>
        <taxon>Decapoda</taxon>
        <taxon>Pleocyemata</taxon>
        <taxon>Brachyura</taxon>
        <taxon>Eubrachyura</taxon>
        <taxon>Portunoidea</taxon>
        <taxon>Portunidae</taxon>
        <taxon>Portuninae</taxon>
        <taxon>Portunus</taxon>
    </lineage>
</organism>
<keyword evidence="3" id="KW-1185">Reference proteome</keyword>
<feature type="signal peptide" evidence="1">
    <location>
        <begin position="1"/>
        <end position="23"/>
    </location>
</feature>
<feature type="chain" id="PRO_5022731084" evidence="1">
    <location>
        <begin position="24"/>
        <end position="80"/>
    </location>
</feature>
<gene>
    <name evidence="2" type="ORF">E2C01_090163</name>
</gene>
<keyword evidence="1" id="KW-0732">Signal</keyword>
<evidence type="ECO:0000256" key="1">
    <source>
        <dbReference type="SAM" id="SignalP"/>
    </source>
</evidence>
<sequence length="80" mass="8882">MLTVLLILLTSCLLSSCSLPAQGFLFIPILSNPLMQELSFLNHSNLSLLWNSLPASAFPSSYEFTSFNREVSRYLSLALV</sequence>